<evidence type="ECO:0000256" key="1">
    <source>
        <dbReference type="ARBA" id="ARBA00006756"/>
    </source>
</evidence>
<evidence type="ECO:0000256" key="2">
    <source>
        <dbReference type="ARBA" id="ARBA00022448"/>
    </source>
</evidence>
<dbReference type="Pfam" id="PF03081">
    <property type="entry name" value="Exo70_C"/>
    <property type="match status" value="1"/>
</dbReference>
<evidence type="ECO:0000259" key="4">
    <source>
        <dbReference type="Pfam" id="PF03081"/>
    </source>
</evidence>
<dbReference type="GO" id="GO:0006887">
    <property type="term" value="P:exocytosis"/>
    <property type="evidence" value="ECO:0007669"/>
    <property type="project" value="UniProtKB-KW"/>
</dbReference>
<comment type="similarity">
    <text evidence="1 3">Belongs to the EXO70 family.</text>
</comment>
<dbReference type="GO" id="GO:0005546">
    <property type="term" value="F:phosphatidylinositol-4,5-bisphosphate binding"/>
    <property type="evidence" value="ECO:0007669"/>
    <property type="project" value="InterPro"/>
</dbReference>
<dbReference type="Gene3D" id="1.20.1280.170">
    <property type="entry name" value="Exocyst complex component Exo70"/>
    <property type="match status" value="1"/>
</dbReference>
<reference evidence="5" key="1">
    <citation type="submission" date="2020-03" db="EMBL/GenBank/DDBJ databases">
        <title>Castanea mollissima Vanexum genome sequencing.</title>
        <authorList>
            <person name="Staton M."/>
        </authorList>
    </citation>
    <scope>NUCLEOTIDE SEQUENCE</scope>
    <source>
        <tissue evidence="5">Leaf</tissue>
    </source>
</reference>
<evidence type="ECO:0000256" key="3">
    <source>
        <dbReference type="RuleBase" id="RU365026"/>
    </source>
</evidence>
<dbReference type="InterPro" id="IPR016159">
    <property type="entry name" value="Cullin_repeat-like_dom_sf"/>
</dbReference>
<keyword evidence="3" id="KW-0653">Protein transport</keyword>
<evidence type="ECO:0000313" key="6">
    <source>
        <dbReference type="Proteomes" id="UP000737018"/>
    </source>
</evidence>
<dbReference type="PANTHER" id="PTHR12542:SF7">
    <property type="entry name" value="EXOCYST SUBUNIT EXO70 FAMILY PROTEIN"/>
    <property type="match status" value="1"/>
</dbReference>
<dbReference type="SUPFAM" id="SSF74788">
    <property type="entry name" value="Cullin repeat-like"/>
    <property type="match status" value="1"/>
</dbReference>
<dbReference type="EMBL" id="JRKL02000735">
    <property type="protein sequence ID" value="KAF3968731.1"/>
    <property type="molecule type" value="Genomic_DNA"/>
</dbReference>
<dbReference type="Proteomes" id="UP000737018">
    <property type="component" value="Unassembled WGS sequence"/>
</dbReference>
<name>A0A8J4RV11_9ROSI</name>
<comment type="caution">
    <text evidence="5">The sequence shown here is derived from an EMBL/GenBank/DDBJ whole genome shotgun (WGS) entry which is preliminary data.</text>
</comment>
<evidence type="ECO:0000313" key="5">
    <source>
        <dbReference type="EMBL" id="KAF3968731.1"/>
    </source>
</evidence>
<dbReference type="InterPro" id="IPR004140">
    <property type="entry name" value="Exo70"/>
</dbReference>
<dbReference type="GO" id="GO:0000145">
    <property type="term" value="C:exocyst"/>
    <property type="evidence" value="ECO:0007669"/>
    <property type="project" value="InterPro"/>
</dbReference>
<comment type="function">
    <text evidence="3">Component of the exocyst complex.</text>
</comment>
<dbReference type="AlphaFoldDB" id="A0A8J4RV11"/>
<keyword evidence="6" id="KW-1185">Reference proteome</keyword>
<protein>
    <recommendedName>
        <fullName evidence="3">Exocyst subunit Exo70 family protein</fullName>
    </recommendedName>
</protein>
<proteinExistence type="inferred from homology"/>
<organism evidence="5 6">
    <name type="scientific">Castanea mollissima</name>
    <name type="common">Chinese chestnut</name>
    <dbReference type="NCBI Taxonomy" id="60419"/>
    <lineage>
        <taxon>Eukaryota</taxon>
        <taxon>Viridiplantae</taxon>
        <taxon>Streptophyta</taxon>
        <taxon>Embryophyta</taxon>
        <taxon>Tracheophyta</taxon>
        <taxon>Spermatophyta</taxon>
        <taxon>Magnoliopsida</taxon>
        <taxon>eudicotyledons</taxon>
        <taxon>Gunneridae</taxon>
        <taxon>Pentapetalae</taxon>
        <taxon>rosids</taxon>
        <taxon>fabids</taxon>
        <taxon>Fagales</taxon>
        <taxon>Fagaceae</taxon>
        <taxon>Castanea</taxon>
    </lineage>
</organism>
<keyword evidence="2 3" id="KW-0813">Transport</keyword>
<dbReference type="PANTHER" id="PTHR12542">
    <property type="entry name" value="EXOCYST COMPLEX PROTEIN EXO70"/>
    <property type="match status" value="1"/>
</dbReference>
<feature type="domain" description="Exocyst complex subunit Exo70 C-terminal" evidence="4">
    <location>
        <begin position="1"/>
        <end position="74"/>
    </location>
</feature>
<dbReference type="GO" id="GO:0015031">
    <property type="term" value="P:protein transport"/>
    <property type="evidence" value="ECO:0007669"/>
    <property type="project" value="UniProtKB-KW"/>
</dbReference>
<accession>A0A8J4RV11</accession>
<gene>
    <name evidence="5" type="ORF">CMV_007421</name>
</gene>
<sequence length="106" mass="12023">MFASEKKLCEQIFENLGTDIDDACFVETVKGPAIQLFNLFEAISISRRSPEKLFKILDLHDALMVLIPDIDIVFLILGLFSLLNFVPEVWVCELLFVVLCVLGVEF</sequence>
<dbReference type="OrthoDB" id="1733003at2759"/>
<dbReference type="InterPro" id="IPR046364">
    <property type="entry name" value="Exo70_C"/>
</dbReference>
<keyword evidence="3" id="KW-0268">Exocytosis</keyword>